<keyword evidence="5 6" id="KW-0472">Membrane</keyword>
<dbReference type="GO" id="GO:0006696">
    <property type="term" value="P:ergosterol biosynthetic process"/>
    <property type="evidence" value="ECO:0007669"/>
    <property type="project" value="TreeGrafter"/>
</dbReference>
<keyword evidence="4 6" id="KW-1133">Transmembrane helix</keyword>
<dbReference type="RefSeq" id="XP_040638513.1">
    <property type="nucleotide sequence ID" value="XM_040787347.1"/>
</dbReference>
<evidence type="ECO:0000313" key="8">
    <source>
        <dbReference type="Proteomes" id="UP000019804"/>
    </source>
</evidence>
<feature type="transmembrane region" description="Helical" evidence="6">
    <location>
        <begin position="211"/>
        <end position="230"/>
    </location>
</feature>
<keyword evidence="6" id="KW-0443">Lipid metabolism</keyword>
<keyword evidence="6" id="KW-0752">Steroid biosynthesis</keyword>
<dbReference type="AlphaFoldDB" id="A0A017SEZ0"/>
<comment type="similarity">
    <text evidence="2 6">Belongs to the ERG4/ERG24 family.</text>
</comment>
<dbReference type="InterPro" id="IPR001171">
    <property type="entry name" value="ERG24_DHCR-like"/>
</dbReference>
<dbReference type="GeneID" id="63702471"/>
<dbReference type="PANTHER" id="PTHR21257">
    <property type="entry name" value="DELTA(14)-STEROL REDUCTASE"/>
    <property type="match status" value="1"/>
</dbReference>
<keyword evidence="6" id="KW-0753">Steroid metabolism</keyword>
<reference evidence="8" key="1">
    <citation type="journal article" date="2014" name="Nat. Commun.">
        <title>Genomic adaptations of the halophilic Dead Sea filamentous fungus Eurotium rubrum.</title>
        <authorList>
            <person name="Kis-Papo T."/>
            <person name="Weig A.R."/>
            <person name="Riley R."/>
            <person name="Persoh D."/>
            <person name="Salamov A."/>
            <person name="Sun H."/>
            <person name="Lipzen A."/>
            <person name="Wasser S.P."/>
            <person name="Rambold G."/>
            <person name="Grigoriev I.V."/>
            <person name="Nevo E."/>
        </authorList>
    </citation>
    <scope>NUCLEOTIDE SEQUENCE [LARGE SCALE GENOMIC DNA]</scope>
    <source>
        <strain evidence="8">CBS 135680</strain>
    </source>
</reference>
<keyword evidence="3 6" id="KW-0812">Transmembrane</keyword>
<evidence type="ECO:0000256" key="1">
    <source>
        <dbReference type="ARBA" id="ARBA00004141"/>
    </source>
</evidence>
<evidence type="ECO:0000256" key="3">
    <source>
        <dbReference type="ARBA" id="ARBA00022692"/>
    </source>
</evidence>
<dbReference type="OrthoDB" id="10262235at2759"/>
<keyword evidence="6" id="KW-0560">Oxidoreductase</keyword>
<dbReference type="Pfam" id="PF01222">
    <property type="entry name" value="ERG4_ERG24"/>
    <property type="match status" value="2"/>
</dbReference>
<organism evidence="7 8">
    <name type="scientific">Aspergillus ruber (strain CBS 135680)</name>
    <dbReference type="NCBI Taxonomy" id="1388766"/>
    <lineage>
        <taxon>Eukaryota</taxon>
        <taxon>Fungi</taxon>
        <taxon>Dikarya</taxon>
        <taxon>Ascomycota</taxon>
        <taxon>Pezizomycotina</taxon>
        <taxon>Eurotiomycetes</taxon>
        <taxon>Eurotiomycetidae</taxon>
        <taxon>Eurotiales</taxon>
        <taxon>Aspergillaceae</taxon>
        <taxon>Aspergillus</taxon>
        <taxon>Aspergillus subgen. Aspergillus</taxon>
    </lineage>
</organism>
<dbReference type="PANTHER" id="PTHR21257:SF52">
    <property type="entry name" value="DELTA(14)-STEROL REDUCTASE TM7SF2"/>
    <property type="match status" value="1"/>
</dbReference>
<comment type="caution">
    <text evidence="6">Lacks conserved residue(s) required for the propagation of feature annotation.</text>
</comment>
<accession>A0A017SEZ0</accession>
<sequence length="360" mass="40027">MAMEYEFGGPLVVCNDVAGCPILSLLPARPLTWANVKADTGLLNLSISNFVSWEAIFTTTVYYVYSLLLWRIFPAKEVHGTKLVHHGRPLSIFITTFSAIVVTLAVCAAGTYLQGAHFAVWAYISDHYVQLLTANILTSYGLSAFLYICSFSVNTKYPNRVLRELAAGAEPPVTFPFFGEIDIKTWCEVCPGLTGWILLDLAFIVQQYRSYGYISDSIVFTMAIQAYYVLSSQYNGSSILTMMDITTDGMGFMLSFGHLVWVPFLYSTQCRYLAAYPMHLGWTRITVTKRGTRLLAAGWWGIARYTNYFGDWLQALPFSLPTGLAGYIILPGSVVADASQAAVPTLDDREVDLWGFLVII</sequence>
<dbReference type="EMBL" id="KK088424">
    <property type="protein sequence ID" value="EYE94825.1"/>
    <property type="molecule type" value="Genomic_DNA"/>
</dbReference>
<dbReference type="GO" id="GO:0005789">
    <property type="term" value="C:endoplasmic reticulum membrane"/>
    <property type="evidence" value="ECO:0007669"/>
    <property type="project" value="TreeGrafter"/>
</dbReference>
<evidence type="ECO:0000256" key="2">
    <source>
        <dbReference type="ARBA" id="ARBA00005402"/>
    </source>
</evidence>
<evidence type="ECO:0000256" key="5">
    <source>
        <dbReference type="ARBA" id="ARBA00023136"/>
    </source>
</evidence>
<evidence type="ECO:0000313" key="7">
    <source>
        <dbReference type="EMBL" id="EYE94825.1"/>
    </source>
</evidence>
<protein>
    <recommendedName>
        <fullName evidence="6">Delta(14)-sterol reductase</fullName>
    </recommendedName>
    <alternativeName>
        <fullName evidence="6">C-14 sterol reductase</fullName>
    </alternativeName>
    <alternativeName>
        <fullName evidence="6">Sterol C14-reductase</fullName>
    </alternativeName>
</protein>
<proteinExistence type="inferred from homology"/>
<gene>
    <name evidence="7" type="ORF">EURHEDRAFT_537973</name>
</gene>
<evidence type="ECO:0000256" key="6">
    <source>
        <dbReference type="RuleBase" id="RU369120"/>
    </source>
</evidence>
<keyword evidence="6" id="KW-0756">Sterol biosynthesis</keyword>
<feature type="transmembrane region" description="Helical" evidence="6">
    <location>
        <begin position="90"/>
        <end position="112"/>
    </location>
</feature>
<evidence type="ECO:0000256" key="4">
    <source>
        <dbReference type="ARBA" id="ARBA00022989"/>
    </source>
</evidence>
<feature type="transmembrane region" description="Helical" evidence="6">
    <location>
        <begin position="132"/>
        <end position="153"/>
    </location>
</feature>
<feature type="transmembrane region" description="Helical" evidence="6">
    <location>
        <begin position="50"/>
        <end position="70"/>
    </location>
</feature>
<keyword evidence="8" id="KW-1185">Reference proteome</keyword>
<keyword evidence="6" id="KW-1207">Sterol metabolism</keyword>
<dbReference type="STRING" id="1388766.A0A017SEZ0"/>
<dbReference type="GO" id="GO:0050613">
    <property type="term" value="F:Delta14-sterol reductase activity"/>
    <property type="evidence" value="ECO:0007669"/>
    <property type="project" value="TreeGrafter"/>
</dbReference>
<dbReference type="Proteomes" id="UP000019804">
    <property type="component" value="Unassembled WGS sequence"/>
</dbReference>
<feature type="transmembrane region" description="Helical" evidence="6">
    <location>
        <begin position="250"/>
        <end position="268"/>
    </location>
</feature>
<keyword evidence="6" id="KW-0444">Lipid biosynthesis</keyword>
<comment type="subcellular location">
    <subcellularLocation>
        <location evidence="1">Membrane</location>
        <topology evidence="1">Multi-pass membrane protein</topology>
    </subcellularLocation>
</comment>
<name>A0A017SEZ0_ASPRC</name>
<dbReference type="HOGENOM" id="CLU_015631_0_3_1"/>